<sequence length="155" mass="17747">MYASTFSVRLKVRIQLAIFILKPEKSFINSRLFGLPYFHDFQSLSAFIALDCYRYNPHKDVIRSITSYLQNKGVAFRFNSKAINLTIYLGRDSRAISAIKYTQDKTQSIVSVSSRDVIIVSPRSIISRLTRGTNSTLPLLEFLDAEDNLDKNWAL</sequence>
<name>A0A9W9Q7R5_PENBR</name>
<dbReference type="GO" id="GO:0006631">
    <property type="term" value="P:fatty acid metabolic process"/>
    <property type="evidence" value="ECO:0007669"/>
    <property type="project" value="InterPro"/>
</dbReference>
<protein>
    <submittedName>
        <fullName evidence="1">Oleate hydratase</fullName>
    </submittedName>
</protein>
<organism evidence="1 2">
    <name type="scientific">Penicillium brevicompactum</name>
    <dbReference type="NCBI Taxonomy" id="5074"/>
    <lineage>
        <taxon>Eukaryota</taxon>
        <taxon>Fungi</taxon>
        <taxon>Dikarya</taxon>
        <taxon>Ascomycota</taxon>
        <taxon>Pezizomycotina</taxon>
        <taxon>Eurotiomycetes</taxon>
        <taxon>Eurotiomycetidae</taxon>
        <taxon>Eurotiales</taxon>
        <taxon>Aspergillaceae</taxon>
        <taxon>Penicillium</taxon>
    </lineage>
</organism>
<dbReference type="PANTHER" id="PTHR37417:SF2">
    <property type="entry name" value="67 KDA MYOSIN-CROSS-REACTIVE ANTIGEN FAMILY PROTEIN (AFU_ORTHOLOGUE AFUA_5G09970)"/>
    <property type="match status" value="1"/>
</dbReference>
<dbReference type="GO" id="GO:0050151">
    <property type="term" value="F:oleate hydratase activity"/>
    <property type="evidence" value="ECO:0007669"/>
    <property type="project" value="InterPro"/>
</dbReference>
<dbReference type="AlphaFoldDB" id="A0A9W9Q7R5"/>
<dbReference type="GO" id="GO:0071949">
    <property type="term" value="F:FAD binding"/>
    <property type="evidence" value="ECO:0007669"/>
    <property type="project" value="InterPro"/>
</dbReference>
<reference evidence="1" key="2">
    <citation type="journal article" date="2023" name="IMA Fungus">
        <title>Comparative genomic study of the Penicillium genus elucidates a diverse pangenome and 15 lateral gene transfer events.</title>
        <authorList>
            <person name="Petersen C."/>
            <person name="Sorensen T."/>
            <person name="Nielsen M.R."/>
            <person name="Sondergaard T.E."/>
            <person name="Sorensen J.L."/>
            <person name="Fitzpatrick D.A."/>
            <person name="Frisvad J.C."/>
            <person name="Nielsen K.L."/>
        </authorList>
    </citation>
    <scope>NUCLEOTIDE SEQUENCE</scope>
    <source>
        <strain evidence="1">IBT 35673</strain>
    </source>
</reference>
<dbReference type="InterPro" id="IPR036188">
    <property type="entry name" value="FAD/NAD-bd_sf"/>
</dbReference>
<dbReference type="Proteomes" id="UP001147695">
    <property type="component" value="Unassembled WGS sequence"/>
</dbReference>
<dbReference type="EMBL" id="JAPZBQ010000005">
    <property type="protein sequence ID" value="KAJ5328752.1"/>
    <property type="molecule type" value="Genomic_DNA"/>
</dbReference>
<accession>A0A9W9Q7R5</accession>
<gene>
    <name evidence="1" type="ORF">N7452_009142</name>
</gene>
<evidence type="ECO:0000313" key="1">
    <source>
        <dbReference type="EMBL" id="KAJ5328752.1"/>
    </source>
</evidence>
<reference evidence="1" key="1">
    <citation type="submission" date="2022-12" db="EMBL/GenBank/DDBJ databases">
        <authorList>
            <person name="Petersen C."/>
        </authorList>
    </citation>
    <scope>NUCLEOTIDE SEQUENCE</scope>
    <source>
        <strain evidence="1">IBT 35673</strain>
    </source>
</reference>
<dbReference type="InterPro" id="IPR010354">
    <property type="entry name" value="Oleate_hydratase"/>
</dbReference>
<proteinExistence type="predicted"/>
<dbReference type="PANTHER" id="PTHR37417">
    <property type="entry name" value="67 KDA MYOSIN-CROSS-REACTIVE ANTIGEN FAMILY PROTEIN (AFU_ORTHOLOGUE AFUA_5G09970)"/>
    <property type="match status" value="1"/>
</dbReference>
<evidence type="ECO:0000313" key="2">
    <source>
        <dbReference type="Proteomes" id="UP001147695"/>
    </source>
</evidence>
<comment type="caution">
    <text evidence="1">The sequence shown here is derived from an EMBL/GenBank/DDBJ whole genome shotgun (WGS) entry which is preliminary data.</text>
</comment>
<dbReference type="Pfam" id="PF06100">
    <property type="entry name" value="MCRA"/>
    <property type="match status" value="1"/>
</dbReference>
<dbReference type="Gene3D" id="3.50.50.60">
    <property type="entry name" value="FAD/NAD(P)-binding domain"/>
    <property type="match status" value="1"/>
</dbReference>